<dbReference type="Gene3D" id="3.30.420.10">
    <property type="entry name" value="Ribonuclease H-like superfamily/Ribonuclease H"/>
    <property type="match status" value="2"/>
</dbReference>
<comment type="function">
    <text evidence="13">CRISPR (clustered regularly interspaced short palindromic repeat) is an adaptive immune system that provides protection against mobile genetic elements (viruses, transposable elements and conjugative plasmids). CRISPR clusters contain spacers, sequences complementary to antecedent mobile elements, and target invading nucleic acids. CRISPR clusters are transcribed and processed into CRISPR RNA (crRNA). In type II CRISPR systems correct processing of pre-crRNA requires a trans-encoded small RNA (tracrRNA), endogenous ribonuclease 3 (rnc) and this protein. The tracrRNA serves as a guide for ribonuclease 3-aided processing of pre-crRNA. Subsequently Cas9/crRNA/tracrRNA endonucleolytically cleaves linear or circular dsDNA target complementary to the spacer; Cas9 is inactive in the absence of the 2 guide RNAs (gRNA). Cas9 recognizes the protospacer adjacent motif (PAM) in the CRISPR repeat sequences to help distinguish self versus nonself, as targets within the bacterial CRISPR locus do not have PAMs. PAM recognition is also required for catalytic activity.</text>
</comment>
<dbReference type="InterPro" id="IPR003615">
    <property type="entry name" value="HNH_nuc"/>
</dbReference>
<dbReference type="PROSITE" id="PS51749">
    <property type="entry name" value="HNH_CAS9"/>
    <property type="match status" value="1"/>
</dbReference>
<evidence type="ECO:0000256" key="3">
    <source>
        <dbReference type="ARBA" id="ARBA00022722"/>
    </source>
</evidence>
<dbReference type="Pfam" id="PF16592">
    <property type="entry name" value="Cas9_REC"/>
    <property type="match status" value="1"/>
</dbReference>
<keyword evidence="3 13" id="KW-0540">Nuclease</keyword>
<evidence type="ECO:0000313" key="15">
    <source>
        <dbReference type="EMBL" id="MQS53512.1"/>
    </source>
</evidence>
<dbReference type="GO" id="GO:0051607">
    <property type="term" value="P:defense response to virus"/>
    <property type="evidence" value="ECO:0007669"/>
    <property type="project" value="UniProtKB-UniRule"/>
</dbReference>
<dbReference type="EMBL" id="VDFM01000020">
    <property type="protein sequence ID" value="MQS53512.1"/>
    <property type="molecule type" value="Genomic_DNA"/>
</dbReference>
<evidence type="ECO:0000256" key="5">
    <source>
        <dbReference type="ARBA" id="ARBA00022759"/>
    </source>
</evidence>
<comment type="similarity">
    <text evidence="2">Belongs to the CRISPR-associated protein Cas9 family. Subtype II-A subfamily.</text>
</comment>
<dbReference type="GO" id="GO:0046872">
    <property type="term" value="F:metal ion binding"/>
    <property type="evidence" value="ECO:0007669"/>
    <property type="project" value="UniProtKB-UniRule"/>
</dbReference>
<keyword evidence="11" id="KW-0464">Manganese</keyword>
<keyword evidence="8 13" id="KW-0694">RNA-binding</keyword>
<comment type="subunit">
    <text evidence="12 13">Monomer. Binds crRNA and tracrRNA.</text>
</comment>
<reference evidence="15 16" key="1">
    <citation type="journal article" date="2019" name="Syst. Appl. Microbiol.">
        <title>Polyphasic characterization of two novel Lactobacillus spp. isolated from blown salami packages: Description of Lactobacillus halodurans sp. nov. and Lactobacillus salsicarnum sp. nov.</title>
        <authorList>
            <person name="Schuster J.A."/>
            <person name="Klingl A."/>
            <person name="Vogel R.F."/>
            <person name="Ehrmann M.A."/>
        </authorList>
    </citation>
    <scope>NUCLEOTIDE SEQUENCE [LARGE SCALE GENOMIC DNA]</scope>
    <source>
        <strain evidence="15 16">TMW 1.2118</strain>
    </source>
</reference>
<proteinExistence type="inferred from homology"/>
<dbReference type="GO" id="GO:0003723">
    <property type="term" value="F:RNA binding"/>
    <property type="evidence" value="ECO:0007669"/>
    <property type="project" value="UniProtKB-UniRule"/>
</dbReference>
<sequence length="1346" mass="157001">MSKRDIDYNIGLDIGTTSVGWAVTDNNYNLLNIKKKNLWGVRLFKEAETAADTRLQRSMRRRYRRRRNRLNWLDEIFAPKLNNIDESFLLRMKNSWVSKKDTTRSRDPYNLFIDETYTDIDYFKEFPTIFHLRKKLIESNEKRDIRLVYLAIHNILKYRGNFTFENQKFDVSKMGEDFAVTLKDFIDSLSEYGIEVSKDIDYTSLGDALLQGNRTRSKKVDDALTIIGPSKEQKQAIKNMLSLLVGNIGNLVKLFDLETSEKVTLSLSSKSIEDDLTKVDDFIDEDQKIILDSANIIYSSIVLKGFLGESKYLSQAKVQSYIDHKDDLKKLKDMWMATDDSKLVKKSRQQYDQYVNAKYDEFYKDIAKFLKKAQPKELANEALEKIELNTYLPKQRSRDNAVIPYQLNENELIAILDNQEKYYPFLAENRDKILSLINFRIPYYVGPLQHSDKSRFAWMARKADGPIRPWNFEEKVDLEASSDKFIKRMTATDTYLIGEPVLPKQSMIYQRYEVLSELNNTRVIEAGGRPHSLDVEVKQRIYNELFRTRKTVSVKALKDWLIKESIYQAPIIQGLADKTKYLSSLSTFNDFKKLFGENYVADPNNLAQLEELAEWLTVFEDKKVLKMKLQNSSYDYPTDLINKIASMRFQSWGKLSKKLLAEFRTETKLADVPEKNNFTILELMWSTQLNFMQLIRSDKYTFEKQINDYNVGSNNEKSQFEMVNELHGSPAVKRGISQSLSVVKDIVKFMGHDPNRIYLEFTRSDEDSKITQSRYSRVNNCYKEISNAAKSLPSEFQAIKGLQTELEEHKNELGDERLMLYFLQMGRGMYSNQPIDINHIHTAKYHVDHILPQSFIKDDSLENKTLVLAEENERKIDSLLIDPTIIRRNKNFWDTLKEQNLMGLKKYSNLNRTSISDNQMKGFINRQLVQTSQMVKNVTNILNAEYKDTECVETRAGLSSEFRKAFSNLDKENFRYQYPEFVKNRNVNDHHHAQDAYLACVVGQYKIKKYIKNKSEVVYGQYSAFLENLKKDTRKKNGKMPRYVQNGFIIGSMFDGETHVDDNGEIIWDQTIKDNIRKAFNYKQYHVVRQTYTRHGALFNQTLWNPQKSDKLIPLKKDLDPSIYGGYNNDVTAYTVLLDIDGKKKLANIPVRIANEIENKQLVLEEWIKSTVKYKKTLSILMERVPVNQHIYSEAKGHLLLSSATEINNNTQLFLDSKYTSLMTILEHNSESKYSVIISKWSENILEEMYELLIKKMEIFYPFYKGERTKLFSSKEKFLELSVEDKVNNLQKLLLFMHANPANPPIQFGAIKSPAFGRKMSGTELSNVDFIYESPTGLFQNKITIE</sequence>
<evidence type="ECO:0000259" key="14">
    <source>
        <dbReference type="PROSITE" id="PS51749"/>
    </source>
</evidence>
<dbReference type="Pfam" id="PF22702">
    <property type="entry name" value="Cas9_RuvC"/>
    <property type="match status" value="1"/>
</dbReference>
<dbReference type="GO" id="GO:0043571">
    <property type="term" value="P:maintenance of CRISPR repeat elements"/>
    <property type="evidence" value="ECO:0007669"/>
    <property type="project" value="UniProtKB-UniRule"/>
</dbReference>
<evidence type="ECO:0000256" key="12">
    <source>
        <dbReference type="ARBA" id="ARBA00046380"/>
    </source>
</evidence>
<evidence type="ECO:0000256" key="1">
    <source>
        <dbReference type="ARBA" id="ARBA00001946"/>
    </source>
</evidence>
<evidence type="ECO:0000256" key="6">
    <source>
        <dbReference type="ARBA" id="ARBA00022801"/>
    </source>
</evidence>
<keyword evidence="6 13" id="KW-0378">Hydrolase</keyword>
<gene>
    <name evidence="13 15" type="primary">cas9</name>
    <name evidence="15" type="ORF">FHL02_10815</name>
</gene>
<comment type="domain">
    <text evidence="13">Has 2 endonuclease domains. The discontinuous RuvC-like domain cleaves the target DNA noncomplementary to crRNA while the HNH nuclease domain cleaves the target DNA complementary to crRNA.</text>
</comment>
<dbReference type="GO" id="GO:0003677">
    <property type="term" value="F:DNA binding"/>
    <property type="evidence" value="ECO:0007669"/>
    <property type="project" value="UniProtKB-UniRule"/>
</dbReference>
<dbReference type="Pfam" id="PF16595">
    <property type="entry name" value="Cas9_PI"/>
    <property type="match status" value="1"/>
</dbReference>
<keyword evidence="5 13" id="KW-0255">Endonuclease</keyword>
<dbReference type="HAMAP" id="MF_01480">
    <property type="entry name" value="Cas9"/>
    <property type="match status" value="1"/>
</dbReference>
<dbReference type="Pfam" id="PF13395">
    <property type="entry name" value="HNH_4"/>
    <property type="match status" value="1"/>
</dbReference>
<evidence type="ECO:0000256" key="7">
    <source>
        <dbReference type="ARBA" id="ARBA00022842"/>
    </source>
</evidence>
<dbReference type="Pfam" id="PF16593">
    <property type="entry name" value="Cas9-BH"/>
    <property type="match status" value="1"/>
</dbReference>
<comment type="caution">
    <text evidence="15">The sequence shown here is derived from an EMBL/GenBank/DDBJ whole genome shotgun (WGS) entry which is preliminary data.</text>
</comment>
<evidence type="ECO:0000256" key="11">
    <source>
        <dbReference type="ARBA" id="ARBA00023211"/>
    </source>
</evidence>
<comment type="cofactor">
    <cofactor evidence="1">
        <name>Mg(2+)</name>
        <dbReference type="ChEBI" id="CHEBI:18420"/>
    </cofactor>
</comment>
<evidence type="ECO:0000256" key="2">
    <source>
        <dbReference type="ARBA" id="ARBA00005244"/>
    </source>
</evidence>
<protein>
    <recommendedName>
        <fullName evidence="13">CRISPR-associated endonuclease Cas9</fullName>
        <ecNumber evidence="13">3.1.-.-</ecNumber>
    </recommendedName>
</protein>
<accession>A0A5P0ZKE1</accession>
<dbReference type="Proteomes" id="UP000380386">
    <property type="component" value="Unassembled WGS sequence"/>
</dbReference>
<keyword evidence="4" id="KW-0479">Metal-binding</keyword>
<dbReference type="InterPro" id="IPR055228">
    <property type="entry name" value="Cas9_RuvC"/>
</dbReference>
<feature type="domain" description="HNH Cas9-type" evidence="14">
    <location>
        <begin position="771"/>
        <end position="928"/>
    </location>
</feature>
<dbReference type="InterPro" id="IPR036397">
    <property type="entry name" value="RNaseH_sf"/>
</dbReference>
<keyword evidence="7" id="KW-0460">Magnesium</keyword>
<evidence type="ECO:0000256" key="10">
    <source>
        <dbReference type="ARBA" id="ARBA00023125"/>
    </source>
</evidence>
<evidence type="ECO:0000256" key="8">
    <source>
        <dbReference type="ARBA" id="ARBA00022884"/>
    </source>
</evidence>
<comment type="similarity">
    <text evidence="13">Belongs to the CRISPR-associated Cas9 family.</text>
</comment>
<dbReference type="GO" id="GO:0016787">
    <property type="term" value="F:hydrolase activity"/>
    <property type="evidence" value="ECO:0007669"/>
    <property type="project" value="UniProtKB-KW"/>
</dbReference>
<name>A0A5P0ZKE1_9LACO</name>
<dbReference type="InterPro" id="IPR028629">
    <property type="entry name" value="Cas9"/>
</dbReference>
<organism evidence="15 16">
    <name type="scientific">Companilactobacillus mishanensis</name>
    <dbReference type="NCBI Taxonomy" id="2486008"/>
    <lineage>
        <taxon>Bacteria</taxon>
        <taxon>Bacillati</taxon>
        <taxon>Bacillota</taxon>
        <taxon>Bacilli</taxon>
        <taxon>Lactobacillales</taxon>
        <taxon>Lactobacillaceae</taxon>
        <taxon>Companilactobacillus</taxon>
    </lineage>
</organism>
<dbReference type="OrthoDB" id="9757607at2"/>
<dbReference type="InterPro" id="IPR032240">
    <property type="entry name" value="Cas9_REC"/>
</dbReference>
<feature type="active site" description="Proton acceptor for HNH nuclease domain" evidence="13">
    <location>
        <position position="849"/>
    </location>
</feature>
<feature type="active site" description="For RuvC-like nuclease domain" evidence="13">
    <location>
        <position position="13"/>
    </location>
</feature>
<keyword evidence="10 13" id="KW-0238">DNA-binding</keyword>
<dbReference type="RefSeq" id="WP_153383958.1">
    <property type="nucleotide sequence ID" value="NZ_VDFM01000020.1"/>
</dbReference>
<evidence type="ECO:0000256" key="13">
    <source>
        <dbReference type="HAMAP-Rule" id="MF_01480"/>
    </source>
</evidence>
<dbReference type="InterPro" id="IPR032239">
    <property type="entry name" value="Cas9-BH"/>
</dbReference>
<dbReference type="EC" id="3.1.-.-" evidence="13"/>
<keyword evidence="9 13" id="KW-0051">Antiviral defense</keyword>
<dbReference type="InterPro" id="IPR033114">
    <property type="entry name" value="HNH_CAS9"/>
</dbReference>
<dbReference type="InterPro" id="IPR032237">
    <property type="entry name" value="Cas9_PI"/>
</dbReference>
<evidence type="ECO:0000313" key="16">
    <source>
        <dbReference type="Proteomes" id="UP000380386"/>
    </source>
</evidence>
<evidence type="ECO:0000256" key="4">
    <source>
        <dbReference type="ARBA" id="ARBA00022723"/>
    </source>
</evidence>
<dbReference type="GO" id="GO:0004519">
    <property type="term" value="F:endonuclease activity"/>
    <property type="evidence" value="ECO:0007669"/>
    <property type="project" value="UniProtKB-UniRule"/>
</dbReference>
<dbReference type="NCBIfam" id="TIGR01865">
    <property type="entry name" value="cas_Csn1"/>
    <property type="match status" value="1"/>
</dbReference>
<evidence type="ECO:0000256" key="9">
    <source>
        <dbReference type="ARBA" id="ARBA00023118"/>
    </source>
</evidence>
<comment type="caution">
    <text evidence="13">Lacks conserved residue(s) required for the propagation of feature annotation.</text>
</comment>